<evidence type="ECO:0000256" key="1">
    <source>
        <dbReference type="SAM" id="Phobius"/>
    </source>
</evidence>
<sequence length="193" mass="22223">MPIIYSLIISQIIFVIFIPLWMQLTLYLHALVMAVIWFCLTFIGLFVGLLIGRKKLYISKQTLHFIMFVYSLALFALLFFRPSREGIENINLIPFNTIRFYLNGEVNLLIAAYNLGANLGLFIPFGIFYRYRKQPRLIQLVGYAVLGVCIIEGLQFFTGRGSLDIDDLILNVTGVMVGYLIYPLIHRVMEVKN</sequence>
<keyword evidence="1" id="KW-0812">Transmembrane</keyword>
<feature type="transmembrane region" description="Helical" evidence="1">
    <location>
        <begin position="168"/>
        <end position="185"/>
    </location>
</feature>
<dbReference type="RefSeq" id="WP_093855300.1">
    <property type="nucleotide sequence ID" value="NZ_BJVZ01000003.1"/>
</dbReference>
<dbReference type="STRING" id="237069.SAMN05216498_0788"/>
<feature type="transmembrane region" description="Helical" evidence="1">
    <location>
        <begin position="30"/>
        <end position="51"/>
    </location>
</feature>
<gene>
    <name evidence="3" type="ORF">SAMN05216498_0788</name>
</gene>
<keyword evidence="1" id="KW-1133">Transmembrane helix</keyword>
<evidence type="ECO:0000313" key="3">
    <source>
        <dbReference type="EMBL" id="SDM85007.1"/>
    </source>
</evidence>
<dbReference type="Proteomes" id="UP000199334">
    <property type="component" value="Unassembled WGS sequence"/>
</dbReference>
<dbReference type="InterPro" id="IPR006976">
    <property type="entry name" value="VanZ-like"/>
</dbReference>
<feature type="transmembrane region" description="Helical" evidence="1">
    <location>
        <begin position="7"/>
        <end position="24"/>
    </location>
</feature>
<keyword evidence="1" id="KW-0472">Membrane</keyword>
<dbReference type="Pfam" id="PF04892">
    <property type="entry name" value="VanZ"/>
    <property type="match status" value="1"/>
</dbReference>
<feature type="transmembrane region" description="Helical" evidence="1">
    <location>
        <begin position="63"/>
        <end position="80"/>
    </location>
</feature>
<reference evidence="3 4" key="1">
    <citation type="submission" date="2016-10" db="EMBL/GenBank/DDBJ databases">
        <authorList>
            <person name="de Groot N.N."/>
        </authorList>
    </citation>
    <scope>NUCLEOTIDE SEQUENCE [LARGE SCALE GENOMIC DNA]</scope>
    <source>
        <strain evidence="3 4">CGMCC 1.3442</strain>
    </source>
</reference>
<protein>
    <submittedName>
        <fullName evidence="3">VanZ like family protein</fullName>
    </submittedName>
</protein>
<name>A0A1G9WKY3_9BACI</name>
<dbReference type="AlphaFoldDB" id="A0A1G9WKY3"/>
<evidence type="ECO:0000259" key="2">
    <source>
        <dbReference type="Pfam" id="PF04892"/>
    </source>
</evidence>
<feature type="transmembrane region" description="Helical" evidence="1">
    <location>
        <begin position="100"/>
        <end position="125"/>
    </location>
</feature>
<keyword evidence="4" id="KW-1185">Reference proteome</keyword>
<evidence type="ECO:0000313" key="4">
    <source>
        <dbReference type="Proteomes" id="UP000199334"/>
    </source>
</evidence>
<dbReference type="OrthoDB" id="4822551at2"/>
<feature type="domain" description="VanZ-like" evidence="2">
    <location>
        <begin position="68"/>
        <end position="185"/>
    </location>
</feature>
<proteinExistence type="predicted"/>
<accession>A0A1G9WKY3</accession>
<dbReference type="InterPro" id="IPR053150">
    <property type="entry name" value="Teicoplanin_resist-assoc"/>
</dbReference>
<organism evidence="3 4">
    <name type="scientific">Tenuibacillus multivorans</name>
    <dbReference type="NCBI Taxonomy" id="237069"/>
    <lineage>
        <taxon>Bacteria</taxon>
        <taxon>Bacillati</taxon>
        <taxon>Bacillota</taxon>
        <taxon>Bacilli</taxon>
        <taxon>Bacillales</taxon>
        <taxon>Bacillaceae</taxon>
        <taxon>Tenuibacillus</taxon>
    </lineage>
</organism>
<dbReference type="PANTHER" id="PTHR36834:SF1">
    <property type="entry name" value="INTEGRAL MEMBRANE PROTEIN"/>
    <property type="match status" value="1"/>
</dbReference>
<feature type="transmembrane region" description="Helical" evidence="1">
    <location>
        <begin position="137"/>
        <end position="156"/>
    </location>
</feature>
<dbReference type="PANTHER" id="PTHR36834">
    <property type="entry name" value="MEMBRANE PROTEIN-RELATED"/>
    <property type="match status" value="1"/>
</dbReference>
<dbReference type="EMBL" id="FNIG01000001">
    <property type="protein sequence ID" value="SDM85007.1"/>
    <property type="molecule type" value="Genomic_DNA"/>
</dbReference>